<dbReference type="GO" id="GO:0003677">
    <property type="term" value="F:DNA binding"/>
    <property type="evidence" value="ECO:0007669"/>
    <property type="project" value="InterPro"/>
</dbReference>
<comment type="caution">
    <text evidence="1">The sequence shown here is derived from an EMBL/GenBank/DDBJ whole genome shotgun (WGS) entry which is preliminary data.</text>
</comment>
<keyword evidence="2" id="KW-1185">Reference proteome</keyword>
<proteinExistence type="predicted"/>
<dbReference type="AlphaFoldDB" id="A0A511JP53"/>
<name>A0A511JP53_9CELL</name>
<dbReference type="RefSeq" id="WP_146847399.1">
    <property type="nucleotide sequence ID" value="NZ_BJWH01000021.1"/>
</dbReference>
<gene>
    <name evidence="1" type="ORF">CTE05_33130</name>
</gene>
<dbReference type="SUPFAM" id="SSF56349">
    <property type="entry name" value="DNA breaking-rejoining enzymes"/>
    <property type="match status" value="1"/>
</dbReference>
<dbReference type="Proteomes" id="UP000321049">
    <property type="component" value="Unassembled WGS sequence"/>
</dbReference>
<dbReference type="InterPro" id="IPR011010">
    <property type="entry name" value="DNA_brk_join_enz"/>
</dbReference>
<sequence>MRRVVVASTLDGEKSIRNHRTHIAGLAAYAMRHGHPLDPVKVLTTDLIDEYIRIGMPGAGDHVRAERRRRLLALARTVNPGPTTPANLAPIAHRAVKPPYTPRERAVYFRVAGVQPTAILARDLSAVVGLGAGAGLDSLDIRYLRVGHIEDQGEPGLTVHVPGPRPRVVPVRACAAALVRAAVAGRGAEELVLGQQVDRRNIAARIADRAALYNVPRIEQSRLRATWLADLMTDPVPIGLLLRAAGLQSARTLVDLQPYLAPWLEFKGLGAGASLRGGAR</sequence>
<evidence type="ECO:0008006" key="3">
    <source>
        <dbReference type="Google" id="ProtNLM"/>
    </source>
</evidence>
<evidence type="ECO:0000313" key="2">
    <source>
        <dbReference type="Proteomes" id="UP000321049"/>
    </source>
</evidence>
<evidence type="ECO:0000313" key="1">
    <source>
        <dbReference type="EMBL" id="GEL99766.1"/>
    </source>
</evidence>
<reference evidence="1 2" key="1">
    <citation type="submission" date="2019-07" db="EMBL/GenBank/DDBJ databases">
        <title>Whole genome shotgun sequence of Cellulomonas terrae NBRC 100819.</title>
        <authorList>
            <person name="Hosoyama A."/>
            <person name="Uohara A."/>
            <person name="Ohji S."/>
            <person name="Ichikawa N."/>
        </authorList>
    </citation>
    <scope>NUCLEOTIDE SEQUENCE [LARGE SCALE GENOMIC DNA]</scope>
    <source>
        <strain evidence="1 2">NBRC 100819</strain>
    </source>
</reference>
<protein>
    <recommendedName>
        <fullName evidence="3">Tyr recombinase domain-containing protein</fullName>
    </recommendedName>
</protein>
<accession>A0A511JP53</accession>
<dbReference type="OrthoDB" id="5119524at2"/>
<organism evidence="1 2">
    <name type="scientific">Cellulomonas terrae</name>
    <dbReference type="NCBI Taxonomy" id="311234"/>
    <lineage>
        <taxon>Bacteria</taxon>
        <taxon>Bacillati</taxon>
        <taxon>Actinomycetota</taxon>
        <taxon>Actinomycetes</taxon>
        <taxon>Micrococcales</taxon>
        <taxon>Cellulomonadaceae</taxon>
        <taxon>Cellulomonas</taxon>
    </lineage>
</organism>
<dbReference type="EMBL" id="BJWH01000021">
    <property type="protein sequence ID" value="GEL99766.1"/>
    <property type="molecule type" value="Genomic_DNA"/>
</dbReference>